<accession>A0ABS7GU89</accession>
<dbReference type="EMBL" id="JAEUAK010000004">
    <property type="protein sequence ID" value="MBW9053156.1"/>
    <property type="molecule type" value="Genomic_DNA"/>
</dbReference>
<dbReference type="RefSeq" id="WP_220334590.1">
    <property type="nucleotide sequence ID" value="NZ_JAEUAK010000004.1"/>
</dbReference>
<proteinExistence type="predicted"/>
<sequence>MTIDNNGQDCRQMLATAFKALSDEAVKAGWPEGEVALALADIAEEHVAEIGARVIVEGFNQSQLYAASGRLKFRGEL</sequence>
<evidence type="ECO:0000313" key="2">
    <source>
        <dbReference type="Proteomes" id="UP000717752"/>
    </source>
</evidence>
<comment type="caution">
    <text evidence="1">The sequence shown here is derived from an EMBL/GenBank/DDBJ whole genome shotgun (WGS) entry which is preliminary data.</text>
</comment>
<reference evidence="1 2" key="1">
    <citation type="journal article" date="2021" name="MBio">
        <title>Poor Competitiveness of Bradyrhizobium in Pigeon Pea Root Colonization in Indian Soils.</title>
        <authorList>
            <person name="Chalasani D."/>
            <person name="Basu A."/>
            <person name="Pullabhotla S.V.S.R.N."/>
            <person name="Jorrin B."/>
            <person name="Neal A.L."/>
            <person name="Poole P.S."/>
            <person name="Podile A.R."/>
            <person name="Tkacz A."/>
        </authorList>
    </citation>
    <scope>NUCLEOTIDE SEQUENCE [LARGE SCALE GENOMIC DNA]</scope>
    <source>
        <strain evidence="1 2">HU56</strain>
    </source>
</reference>
<protein>
    <submittedName>
        <fullName evidence="1">Uncharacterized protein</fullName>
    </submittedName>
</protein>
<dbReference type="Proteomes" id="UP000717752">
    <property type="component" value="Unassembled WGS sequence"/>
</dbReference>
<gene>
    <name evidence="1" type="ORF">JNB85_12075</name>
</gene>
<organism evidence="1 2">
    <name type="scientific">Rhizobium mesosinicum</name>
    <dbReference type="NCBI Taxonomy" id="335017"/>
    <lineage>
        <taxon>Bacteria</taxon>
        <taxon>Pseudomonadati</taxon>
        <taxon>Pseudomonadota</taxon>
        <taxon>Alphaproteobacteria</taxon>
        <taxon>Hyphomicrobiales</taxon>
        <taxon>Rhizobiaceae</taxon>
        <taxon>Rhizobium/Agrobacterium group</taxon>
        <taxon>Rhizobium</taxon>
    </lineage>
</organism>
<name>A0ABS7GU89_9HYPH</name>
<keyword evidence="2" id="KW-1185">Reference proteome</keyword>
<evidence type="ECO:0000313" key="1">
    <source>
        <dbReference type="EMBL" id="MBW9053156.1"/>
    </source>
</evidence>